<dbReference type="eggNOG" id="ENOG502QUNI">
    <property type="taxonomic scope" value="Eukaryota"/>
</dbReference>
<proteinExistence type="predicted"/>
<evidence type="ECO:0000313" key="3">
    <source>
        <dbReference type="Proteomes" id="UP000007264"/>
    </source>
</evidence>
<name>I0YK99_COCSC</name>
<dbReference type="AlphaFoldDB" id="I0YK99"/>
<comment type="caution">
    <text evidence="2">The sequence shown here is derived from an EMBL/GenBank/DDBJ whole genome shotgun (WGS) entry which is preliminary data.</text>
</comment>
<keyword evidence="1" id="KW-0812">Transmembrane</keyword>
<keyword evidence="1" id="KW-1133">Transmembrane helix</keyword>
<gene>
    <name evidence="2" type="ORF">COCSUDRAFT_59748</name>
</gene>
<protein>
    <recommendedName>
        <fullName evidence="4">DUF948 domain-containing protein</fullName>
    </recommendedName>
</protein>
<dbReference type="GeneID" id="17036955"/>
<dbReference type="PANTHER" id="PTHR33825">
    <property type="entry name" value="CHITINASE-LIKE PROTEIN"/>
    <property type="match status" value="1"/>
</dbReference>
<keyword evidence="3" id="KW-1185">Reference proteome</keyword>
<dbReference type="RefSeq" id="XP_005643362.1">
    <property type="nucleotide sequence ID" value="XM_005643305.1"/>
</dbReference>
<sequence>MPPSCASAIPAALASAATWNLAGLLVGAGLFLAGVSALIFVVTAIPAIVAARQAMLELQRTLRTLDQELPDTAAAIRLSGLELSDAIEEVSLLSNDLSQGVRATAQMMTGTQSSIIQGVELAGAAINGYVLPAMKQRVPAARSALEARLQESAKMQRQAPSVAELAASTKVAATRARATLAAANLAGLAARLVGTARALRPGSRAAPT</sequence>
<dbReference type="Proteomes" id="UP000007264">
    <property type="component" value="Unassembled WGS sequence"/>
</dbReference>
<dbReference type="PANTHER" id="PTHR33825:SF5">
    <property type="entry name" value="TRANSMEMBRANE PROTEIN"/>
    <property type="match status" value="1"/>
</dbReference>
<evidence type="ECO:0008006" key="4">
    <source>
        <dbReference type="Google" id="ProtNLM"/>
    </source>
</evidence>
<accession>I0YK99</accession>
<evidence type="ECO:0000256" key="1">
    <source>
        <dbReference type="SAM" id="Phobius"/>
    </source>
</evidence>
<evidence type="ECO:0000313" key="2">
    <source>
        <dbReference type="EMBL" id="EIE18818.1"/>
    </source>
</evidence>
<dbReference type="OrthoDB" id="1923031at2759"/>
<dbReference type="KEGG" id="csl:COCSUDRAFT_59748"/>
<keyword evidence="1" id="KW-0472">Membrane</keyword>
<feature type="transmembrane region" description="Helical" evidence="1">
    <location>
        <begin position="26"/>
        <end position="51"/>
    </location>
</feature>
<organism evidence="2 3">
    <name type="scientific">Coccomyxa subellipsoidea (strain C-169)</name>
    <name type="common">Green microalga</name>
    <dbReference type="NCBI Taxonomy" id="574566"/>
    <lineage>
        <taxon>Eukaryota</taxon>
        <taxon>Viridiplantae</taxon>
        <taxon>Chlorophyta</taxon>
        <taxon>core chlorophytes</taxon>
        <taxon>Trebouxiophyceae</taxon>
        <taxon>Trebouxiophyceae incertae sedis</taxon>
        <taxon>Coccomyxaceae</taxon>
        <taxon>Coccomyxa</taxon>
        <taxon>Coccomyxa subellipsoidea</taxon>
    </lineage>
</organism>
<dbReference type="EMBL" id="AGSI01000021">
    <property type="protein sequence ID" value="EIE18818.1"/>
    <property type="molecule type" value="Genomic_DNA"/>
</dbReference>
<reference evidence="2 3" key="1">
    <citation type="journal article" date="2012" name="Genome Biol.">
        <title>The genome of the polar eukaryotic microalga coccomyxa subellipsoidea reveals traits of cold adaptation.</title>
        <authorList>
            <person name="Blanc G."/>
            <person name="Agarkova I."/>
            <person name="Grimwood J."/>
            <person name="Kuo A."/>
            <person name="Brueggeman A."/>
            <person name="Dunigan D."/>
            <person name="Gurnon J."/>
            <person name="Ladunga I."/>
            <person name="Lindquist E."/>
            <person name="Lucas S."/>
            <person name="Pangilinan J."/>
            <person name="Proschold T."/>
            <person name="Salamov A."/>
            <person name="Schmutz J."/>
            <person name="Weeks D."/>
            <person name="Yamada T."/>
            <person name="Claverie J.M."/>
            <person name="Grigoriev I."/>
            <person name="Van Etten J."/>
            <person name="Lomsadze A."/>
            <person name="Borodovsky M."/>
        </authorList>
    </citation>
    <scope>NUCLEOTIDE SEQUENCE [LARGE SCALE GENOMIC DNA]</scope>
    <source>
        <strain evidence="2 3">C-169</strain>
    </source>
</reference>